<name>A0ABV7XZ74_9FLAO</name>
<evidence type="ECO:0000313" key="4">
    <source>
        <dbReference type="Proteomes" id="UP001595735"/>
    </source>
</evidence>
<evidence type="ECO:0000313" key="3">
    <source>
        <dbReference type="EMBL" id="MFC3757163.1"/>
    </source>
</evidence>
<dbReference type="Proteomes" id="UP001595735">
    <property type="component" value="Unassembled WGS sequence"/>
</dbReference>
<dbReference type="RefSeq" id="WP_290298190.1">
    <property type="nucleotide sequence ID" value="NZ_JAUFQR010000001.1"/>
</dbReference>
<dbReference type="InterPro" id="IPR039519">
    <property type="entry name" value="YokE-like_PH"/>
</dbReference>
<keyword evidence="4" id="KW-1185">Reference proteome</keyword>
<dbReference type="Pfam" id="PF14470">
    <property type="entry name" value="bPH_3"/>
    <property type="match status" value="1"/>
</dbReference>
<feature type="domain" description="SHOCT" evidence="1">
    <location>
        <begin position="147"/>
        <end position="170"/>
    </location>
</feature>
<dbReference type="InterPro" id="IPR018649">
    <property type="entry name" value="SHOCT"/>
</dbReference>
<evidence type="ECO:0000259" key="2">
    <source>
        <dbReference type="Pfam" id="PF14470"/>
    </source>
</evidence>
<proteinExistence type="predicted"/>
<comment type="caution">
    <text evidence="3">The sequence shown here is derived from an EMBL/GenBank/DDBJ whole genome shotgun (WGS) entry which is preliminary data.</text>
</comment>
<feature type="domain" description="YokE-like PH" evidence="2">
    <location>
        <begin position="40"/>
        <end position="110"/>
    </location>
</feature>
<dbReference type="Pfam" id="PF09851">
    <property type="entry name" value="SHOCT"/>
    <property type="match status" value="1"/>
</dbReference>
<dbReference type="EMBL" id="JBHRYO010000002">
    <property type="protein sequence ID" value="MFC3757163.1"/>
    <property type="molecule type" value="Genomic_DNA"/>
</dbReference>
<protein>
    <submittedName>
        <fullName evidence="3">PH domain-containing protein</fullName>
    </submittedName>
</protein>
<gene>
    <name evidence="3" type="ORF">ACFONJ_14400</name>
</gene>
<reference evidence="4" key="1">
    <citation type="journal article" date="2019" name="Int. J. Syst. Evol. Microbiol.">
        <title>The Global Catalogue of Microorganisms (GCM) 10K type strain sequencing project: providing services to taxonomists for standard genome sequencing and annotation.</title>
        <authorList>
            <consortium name="The Broad Institute Genomics Platform"/>
            <consortium name="The Broad Institute Genome Sequencing Center for Infectious Disease"/>
            <person name="Wu L."/>
            <person name="Ma J."/>
        </authorList>
    </citation>
    <scope>NUCLEOTIDE SEQUENCE [LARGE SCALE GENOMIC DNA]</scope>
    <source>
        <strain evidence="4">CECT 7798</strain>
    </source>
</reference>
<accession>A0ABV7XZ74</accession>
<organism evidence="3 4">
    <name type="scientific">Chryseobacterium tructae</name>
    <dbReference type="NCBI Taxonomy" id="1037380"/>
    <lineage>
        <taxon>Bacteria</taxon>
        <taxon>Pseudomonadati</taxon>
        <taxon>Bacteroidota</taxon>
        <taxon>Flavobacteriia</taxon>
        <taxon>Flavobacteriales</taxon>
        <taxon>Weeksellaceae</taxon>
        <taxon>Chryseobacterium group</taxon>
        <taxon>Chryseobacterium</taxon>
    </lineage>
</organism>
<sequence length="174" mass="19950">MLKKGSDVHQFKTEIFRINPNLPDYSGVVLWGVFETIQYEKLMHIVFGKHDQRGYGTLISTDKRLIFIDAGIDEVLFKESIFLEDINSINFSPSNNIMTIVIPQKTIEIELDHPQSGVPFCEVVHQLISRSKKMEIPDISIILDLVERLGTLKQKGILTDEEFSQEKAKLFSKL</sequence>
<evidence type="ECO:0000259" key="1">
    <source>
        <dbReference type="Pfam" id="PF09851"/>
    </source>
</evidence>